<dbReference type="EMBL" id="JABXXR010000003">
    <property type="protein sequence ID" value="NVN39156.1"/>
    <property type="molecule type" value="Genomic_DNA"/>
</dbReference>
<dbReference type="PROSITE" id="PS50887">
    <property type="entry name" value="GGDEF"/>
    <property type="match status" value="1"/>
</dbReference>
<name>A0A850PA10_9PROT</name>
<accession>A0A850PA10</accession>
<evidence type="ECO:0000259" key="1">
    <source>
        <dbReference type="PROSITE" id="PS50887"/>
    </source>
</evidence>
<protein>
    <submittedName>
        <fullName evidence="2">Diguanylate cyclase</fullName>
    </submittedName>
</protein>
<dbReference type="InterPro" id="IPR043128">
    <property type="entry name" value="Rev_trsase/Diguanyl_cyclase"/>
</dbReference>
<sequence>MFNEQRLDRTTVSEGETRAVVLYVDLDHVRPVNDSSGHVTGDCVLD</sequence>
<dbReference type="InterPro" id="IPR000160">
    <property type="entry name" value="GGDEF_dom"/>
</dbReference>
<proteinExistence type="predicted"/>
<reference evidence="2 3" key="1">
    <citation type="submission" date="2020-06" db="EMBL/GenBank/DDBJ databases">
        <title>Description of novel acetic acid bacteria.</title>
        <authorList>
            <person name="Sombolestani A."/>
        </authorList>
    </citation>
    <scope>NUCLEOTIDE SEQUENCE [LARGE SCALE GENOMIC DNA]</scope>
    <source>
        <strain evidence="2 3">LMG 27010</strain>
    </source>
</reference>
<dbReference type="AlphaFoldDB" id="A0A850PA10"/>
<dbReference type="Proteomes" id="UP000585665">
    <property type="component" value="Unassembled WGS sequence"/>
</dbReference>
<evidence type="ECO:0000313" key="3">
    <source>
        <dbReference type="Proteomes" id="UP000585665"/>
    </source>
</evidence>
<dbReference type="Gene3D" id="3.30.70.270">
    <property type="match status" value="1"/>
</dbReference>
<keyword evidence="3" id="KW-1185">Reference proteome</keyword>
<comment type="caution">
    <text evidence="2">The sequence shown here is derived from an EMBL/GenBank/DDBJ whole genome shotgun (WGS) entry which is preliminary data.</text>
</comment>
<gene>
    <name evidence="2" type="ORF">HUK82_01065</name>
</gene>
<organism evidence="2 3">
    <name type="scientific">Ameyamaea chiangmaiensis</name>
    <dbReference type="NCBI Taxonomy" id="442969"/>
    <lineage>
        <taxon>Bacteria</taxon>
        <taxon>Pseudomonadati</taxon>
        <taxon>Pseudomonadota</taxon>
        <taxon>Alphaproteobacteria</taxon>
        <taxon>Acetobacterales</taxon>
        <taxon>Acetobacteraceae</taxon>
        <taxon>Ameyamaea</taxon>
    </lineage>
</organism>
<feature type="domain" description="GGDEF" evidence="1">
    <location>
        <begin position="17"/>
        <end position="46"/>
    </location>
</feature>
<dbReference type="InterPro" id="IPR029787">
    <property type="entry name" value="Nucleotide_cyclase"/>
</dbReference>
<dbReference type="SUPFAM" id="SSF55073">
    <property type="entry name" value="Nucleotide cyclase"/>
    <property type="match status" value="1"/>
</dbReference>
<evidence type="ECO:0000313" key="2">
    <source>
        <dbReference type="EMBL" id="NVN39156.1"/>
    </source>
</evidence>